<dbReference type="InterPro" id="IPR027375">
    <property type="entry name" value="DKNYY"/>
</dbReference>
<keyword evidence="1" id="KW-0472">Membrane</keyword>
<name>A0A3E0HSE8_9FLAO</name>
<dbReference type="Proteomes" id="UP000256884">
    <property type="component" value="Unassembled WGS sequence"/>
</dbReference>
<gene>
    <name evidence="2" type="ORF">C7448_105188</name>
</gene>
<protein>
    <submittedName>
        <fullName evidence="2">DKNYY family protein</fullName>
    </submittedName>
</protein>
<keyword evidence="1" id="KW-0812">Transmembrane</keyword>
<dbReference type="EMBL" id="QUNS01000005">
    <property type="protein sequence ID" value="REH48905.1"/>
    <property type="molecule type" value="Genomic_DNA"/>
</dbReference>
<evidence type="ECO:0000313" key="2">
    <source>
        <dbReference type="EMBL" id="REH48905.1"/>
    </source>
</evidence>
<accession>A0A3E0HSE8</accession>
<keyword evidence="1" id="KW-1133">Transmembrane helix</keyword>
<feature type="transmembrane region" description="Helical" evidence="1">
    <location>
        <begin position="35"/>
        <end position="54"/>
    </location>
</feature>
<evidence type="ECO:0000313" key="3">
    <source>
        <dbReference type="Proteomes" id="UP000256884"/>
    </source>
</evidence>
<evidence type="ECO:0000256" key="1">
    <source>
        <dbReference type="SAM" id="Phobius"/>
    </source>
</evidence>
<dbReference type="OrthoDB" id="1157940at2"/>
<dbReference type="Pfam" id="PF13644">
    <property type="entry name" value="DKNYY"/>
    <property type="match status" value="2"/>
</dbReference>
<feature type="transmembrane region" description="Helical" evidence="1">
    <location>
        <begin position="6"/>
        <end position="23"/>
    </location>
</feature>
<reference evidence="2 3" key="1">
    <citation type="submission" date="2018-08" db="EMBL/GenBank/DDBJ databases">
        <title>Genomic Encyclopedia of Type Strains, Phase IV (KMG-IV): sequencing the most valuable type-strain genomes for metagenomic binning, comparative biology and taxonomic classification.</title>
        <authorList>
            <person name="Goeker M."/>
        </authorList>
    </citation>
    <scope>NUCLEOTIDE SEQUENCE [LARGE SCALE GENOMIC DNA]</scope>
    <source>
        <strain evidence="2 3">DSM 18841</strain>
    </source>
</reference>
<organism evidence="2 3">
    <name type="scientific">Tenacibaculum gallaicum</name>
    <dbReference type="NCBI Taxonomy" id="561505"/>
    <lineage>
        <taxon>Bacteria</taxon>
        <taxon>Pseudomonadati</taxon>
        <taxon>Bacteroidota</taxon>
        <taxon>Flavobacteriia</taxon>
        <taxon>Flavobacteriales</taxon>
        <taxon>Flavobacteriaceae</taxon>
        <taxon>Tenacibaculum</taxon>
    </lineage>
</organism>
<dbReference type="AlphaFoldDB" id="A0A3E0HSE8"/>
<sequence>MNLITNHPYLSTIIIILVLNSIIKKITRAKHSPLLKAFLFIMAIISQACSPFAGPVDKSISDSYYYSKSKSNICYSPMGNWFELGNTKINADVESFKVLGRDFGKDKNHLYFKTHIIDNEVDIATFYVDDDNYICFDKDHVYRALNYLPHDFTQTNQEKKHLWKVAKANPKTFQRIDSDWSKDDKLYFYNYVPIDVDYNSFTILNNSFAKDKNQVYSLKNYELLASSINPTTTKKINSRYIADKNNIYDFQEYVNGKKVDSLTSIPYQNIDNLTILEDKFLLFDNKVMYDGIIIEKADASSFQIIQFPYSKDKNHVFYHEEVIEKADPNTFSIFETSFYSKDKNHVFVYGKLLKDADVATFGPVNKKHSLLYKDKNHTYRGDQIVENN</sequence>
<proteinExistence type="predicted"/>
<comment type="caution">
    <text evidence="2">The sequence shown here is derived from an EMBL/GenBank/DDBJ whole genome shotgun (WGS) entry which is preliminary data.</text>
</comment>
<keyword evidence="3" id="KW-1185">Reference proteome</keyword>